<keyword evidence="1" id="KW-0132">Cell division</keyword>
<evidence type="ECO:0000256" key="4">
    <source>
        <dbReference type="ARBA" id="ARBA00022786"/>
    </source>
</evidence>
<dbReference type="GO" id="GO:0051301">
    <property type="term" value="P:cell division"/>
    <property type="evidence" value="ECO:0007669"/>
    <property type="project" value="UniProtKB-KW"/>
</dbReference>
<protein>
    <submittedName>
        <fullName evidence="9">Anaphase promoting complex subunit</fullName>
    </submittedName>
</protein>
<dbReference type="PROSITE" id="PS50005">
    <property type="entry name" value="TPR"/>
    <property type="match status" value="3"/>
</dbReference>
<name>A0AAV5RH98_STABA</name>
<dbReference type="GO" id="GO:0031145">
    <property type="term" value="P:anaphase-promoting complex-dependent catabolic process"/>
    <property type="evidence" value="ECO:0007669"/>
    <property type="project" value="TreeGrafter"/>
</dbReference>
<dbReference type="GO" id="GO:0005680">
    <property type="term" value="C:anaphase-promoting complex"/>
    <property type="evidence" value="ECO:0007669"/>
    <property type="project" value="InterPro"/>
</dbReference>
<keyword evidence="6" id="KW-0131">Cell cycle</keyword>
<evidence type="ECO:0000313" key="9">
    <source>
        <dbReference type="EMBL" id="GMM50472.1"/>
    </source>
</evidence>
<proteinExistence type="predicted"/>
<dbReference type="PANTHER" id="PTHR12558:SF10">
    <property type="entry name" value="CELL DIVISION CYCLE PROTEIN 23 HOMOLOG"/>
    <property type="match status" value="1"/>
</dbReference>
<dbReference type="InterPro" id="IPR011990">
    <property type="entry name" value="TPR-like_helical_dom_sf"/>
</dbReference>
<evidence type="ECO:0000256" key="7">
    <source>
        <dbReference type="PROSITE-ProRule" id="PRU00339"/>
    </source>
</evidence>
<dbReference type="SMART" id="SM00028">
    <property type="entry name" value="TPR"/>
    <property type="match status" value="7"/>
</dbReference>
<keyword evidence="3" id="KW-0498">Mitosis</keyword>
<evidence type="ECO:0000256" key="5">
    <source>
        <dbReference type="ARBA" id="ARBA00022803"/>
    </source>
</evidence>
<dbReference type="InterPro" id="IPR019734">
    <property type="entry name" value="TPR_rpt"/>
</dbReference>
<evidence type="ECO:0000313" key="10">
    <source>
        <dbReference type="Proteomes" id="UP001362899"/>
    </source>
</evidence>
<dbReference type="InterPro" id="IPR007192">
    <property type="entry name" value="APC8"/>
</dbReference>
<dbReference type="PANTHER" id="PTHR12558">
    <property type="entry name" value="CELL DIVISION CYCLE 16,23,27"/>
    <property type="match status" value="1"/>
</dbReference>
<feature type="repeat" description="TPR" evidence="7">
    <location>
        <begin position="410"/>
        <end position="443"/>
    </location>
</feature>
<comment type="caution">
    <text evidence="9">The sequence shown here is derived from an EMBL/GenBank/DDBJ whole genome shotgun (WGS) entry which is preliminary data.</text>
</comment>
<reference evidence="9 10" key="1">
    <citation type="journal article" date="2023" name="Elife">
        <title>Identification of key yeast species and microbe-microbe interactions impacting larval growth of Drosophila in the wild.</title>
        <authorList>
            <person name="Mure A."/>
            <person name="Sugiura Y."/>
            <person name="Maeda R."/>
            <person name="Honda K."/>
            <person name="Sakurai N."/>
            <person name="Takahashi Y."/>
            <person name="Watada M."/>
            <person name="Katoh T."/>
            <person name="Gotoh A."/>
            <person name="Gotoh Y."/>
            <person name="Taniguchi I."/>
            <person name="Nakamura K."/>
            <person name="Hayashi T."/>
            <person name="Katayama T."/>
            <person name="Uemura T."/>
            <person name="Hattori Y."/>
        </authorList>
    </citation>
    <scope>NUCLEOTIDE SEQUENCE [LARGE SCALE GENOMIC DNA]</scope>
    <source>
        <strain evidence="9 10">SB-73</strain>
    </source>
</reference>
<keyword evidence="4" id="KW-0833">Ubl conjugation pathway</keyword>
<sequence>MIADYDCLQPQMELDISLAARVELGPLLERAYWELSNRGLLIAARWAADAAAGLDVTWESLPLAPLPLKGMQAKSYFDNREYLRAWNIVGEGCNDLPTLFLRLFARYHAGEERKEDASTCTNALLNTDEDNSSGINNNNNNLLGLKTSTGPVNPYLEEIMAELVVSEQDAFTKYLRGIIYRAKGQPDRAREILMESVTEYPYNWSAWLELKSCLTRLIDTEEVITTLSQKFKSLSNGHNVMLALFLCHANEEMDPAHSARVLQQKLFKFFPKLSSLLTLLARIYNGEGQYTLATELFERVIKEDPYRLDDLDAYSNLLYVTEQKAKLAYLAQHVEATCKYRTESCCIVANYYSLDEAHEKAVVYYKRALVMNRNYLAAWTLMGHEFIELGNPQAAIESYRAAISIASYDFRPWFGLGQAYEVLGMHYYGKYYFQRALALRPGDVRLWDALGNCYELLFQDHEALNAFQQAFDISNGDVYYGYRLGTLYDRVRDYELANKYFTACAEQADKIDSEREEGDANEWPSRAQLWLAQRALKKRDYITALAWATKVTRGTRDMLEEARSIEHTARVAAETT</sequence>
<dbReference type="SUPFAM" id="SSF48452">
    <property type="entry name" value="TPR-like"/>
    <property type="match status" value="2"/>
</dbReference>
<dbReference type="Pfam" id="PF04049">
    <property type="entry name" value="ANAPC8"/>
    <property type="match status" value="1"/>
</dbReference>
<evidence type="ECO:0000256" key="3">
    <source>
        <dbReference type="ARBA" id="ARBA00022776"/>
    </source>
</evidence>
<dbReference type="GO" id="GO:0016567">
    <property type="term" value="P:protein ubiquitination"/>
    <property type="evidence" value="ECO:0007669"/>
    <property type="project" value="TreeGrafter"/>
</dbReference>
<accession>A0AAV5RH98</accession>
<keyword evidence="2" id="KW-0677">Repeat</keyword>
<evidence type="ECO:0000259" key="8">
    <source>
        <dbReference type="Pfam" id="PF04049"/>
    </source>
</evidence>
<dbReference type="Proteomes" id="UP001362899">
    <property type="component" value="Unassembled WGS sequence"/>
</dbReference>
<dbReference type="EMBL" id="BTGC01000003">
    <property type="protein sequence ID" value="GMM50472.1"/>
    <property type="molecule type" value="Genomic_DNA"/>
</dbReference>
<feature type="repeat" description="TPR" evidence="7">
    <location>
        <begin position="376"/>
        <end position="409"/>
    </location>
</feature>
<feature type="repeat" description="TPR" evidence="7">
    <location>
        <begin position="274"/>
        <end position="307"/>
    </location>
</feature>
<organism evidence="9 10">
    <name type="scientific">Starmerella bacillaris</name>
    <name type="common">Yeast</name>
    <name type="synonym">Candida zemplinina</name>
    <dbReference type="NCBI Taxonomy" id="1247836"/>
    <lineage>
        <taxon>Eukaryota</taxon>
        <taxon>Fungi</taxon>
        <taxon>Dikarya</taxon>
        <taxon>Ascomycota</taxon>
        <taxon>Saccharomycotina</taxon>
        <taxon>Dipodascomycetes</taxon>
        <taxon>Dipodascales</taxon>
        <taxon>Trichomonascaceae</taxon>
        <taxon>Starmerella</taxon>
    </lineage>
</organism>
<evidence type="ECO:0000256" key="1">
    <source>
        <dbReference type="ARBA" id="ARBA00022618"/>
    </source>
</evidence>
<dbReference type="Gene3D" id="1.25.40.10">
    <property type="entry name" value="Tetratricopeptide repeat domain"/>
    <property type="match status" value="2"/>
</dbReference>
<feature type="domain" description="Cdc23" evidence="8">
    <location>
        <begin position="73"/>
        <end position="278"/>
    </location>
</feature>
<gene>
    <name evidence="9" type="ORF">DASB73_014300</name>
</gene>
<keyword evidence="5 7" id="KW-0802">TPR repeat</keyword>
<dbReference type="Pfam" id="PF13181">
    <property type="entry name" value="TPR_8"/>
    <property type="match status" value="1"/>
</dbReference>
<evidence type="ECO:0000256" key="6">
    <source>
        <dbReference type="ARBA" id="ARBA00023306"/>
    </source>
</evidence>
<keyword evidence="10" id="KW-1185">Reference proteome</keyword>
<evidence type="ECO:0000256" key="2">
    <source>
        <dbReference type="ARBA" id="ARBA00022737"/>
    </source>
</evidence>
<dbReference type="AlphaFoldDB" id="A0AAV5RH98"/>
<dbReference type="GO" id="GO:0045842">
    <property type="term" value="P:positive regulation of mitotic metaphase/anaphase transition"/>
    <property type="evidence" value="ECO:0007669"/>
    <property type="project" value="TreeGrafter"/>
</dbReference>